<dbReference type="PANTHER" id="PTHR14969:SF13">
    <property type="entry name" value="AT30094P"/>
    <property type="match status" value="1"/>
</dbReference>
<dbReference type="EMBL" id="RCZG01000003">
    <property type="protein sequence ID" value="TPG35108.1"/>
    <property type="molecule type" value="Genomic_DNA"/>
</dbReference>
<keyword evidence="2" id="KW-0812">Transmembrane</keyword>
<keyword evidence="2" id="KW-1133">Transmembrane helix</keyword>
<evidence type="ECO:0000313" key="4">
    <source>
        <dbReference type="EMBL" id="TPG35108.1"/>
    </source>
</evidence>
<keyword evidence="5" id="KW-1185">Reference proteome</keyword>
<proteinExistence type="predicted"/>
<name>A0A502EBS1_9MYCO</name>
<accession>A0A502EBS1</accession>
<feature type="compositionally biased region" description="Basic and acidic residues" evidence="1">
    <location>
        <begin position="299"/>
        <end position="313"/>
    </location>
</feature>
<dbReference type="InterPro" id="IPR036938">
    <property type="entry name" value="PAP2/HPO_sf"/>
</dbReference>
<feature type="compositionally biased region" description="Polar residues" evidence="1">
    <location>
        <begin position="274"/>
        <end position="293"/>
    </location>
</feature>
<dbReference type="Gene3D" id="1.20.144.10">
    <property type="entry name" value="Phosphatidic acid phosphatase type 2/haloperoxidase"/>
    <property type="match status" value="1"/>
</dbReference>
<evidence type="ECO:0000313" key="5">
    <source>
        <dbReference type="Proteomes" id="UP000320095"/>
    </source>
</evidence>
<reference evidence="4 5" key="1">
    <citation type="journal article" date="2019" name="Environ. Microbiol.">
        <title>Species interactions and distinct microbial communities in high Arctic permafrost affected cryosols are associated with the CH4 and CO2 gas fluxes.</title>
        <authorList>
            <person name="Altshuler I."/>
            <person name="Hamel J."/>
            <person name="Turney S."/>
            <person name="Magnuson E."/>
            <person name="Levesque R."/>
            <person name="Greer C."/>
            <person name="Whyte L.G."/>
        </authorList>
    </citation>
    <scope>NUCLEOTIDE SEQUENCE [LARGE SCALE GENOMIC DNA]</scope>
    <source>
        <strain evidence="4 5">S5.20</strain>
    </source>
</reference>
<dbReference type="RefSeq" id="WP_140689954.1">
    <property type="nucleotide sequence ID" value="NZ_RCZG01000003.1"/>
</dbReference>
<evidence type="ECO:0000256" key="1">
    <source>
        <dbReference type="SAM" id="MobiDB-lite"/>
    </source>
</evidence>
<organism evidence="4 5">
    <name type="scientific">Mycolicibacterium hodleri</name>
    <dbReference type="NCBI Taxonomy" id="49897"/>
    <lineage>
        <taxon>Bacteria</taxon>
        <taxon>Bacillati</taxon>
        <taxon>Actinomycetota</taxon>
        <taxon>Actinomycetes</taxon>
        <taxon>Mycobacteriales</taxon>
        <taxon>Mycobacteriaceae</taxon>
        <taxon>Mycolicibacterium</taxon>
    </lineage>
</organism>
<comment type="caution">
    <text evidence="4">The sequence shown here is derived from an EMBL/GenBank/DDBJ whole genome shotgun (WGS) entry which is preliminary data.</text>
</comment>
<dbReference type="SMART" id="SM00014">
    <property type="entry name" value="acidPPc"/>
    <property type="match status" value="1"/>
</dbReference>
<keyword evidence="2" id="KW-0472">Membrane</keyword>
<dbReference type="AlphaFoldDB" id="A0A502EBS1"/>
<feature type="region of interest" description="Disordered" evidence="1">
    <location>
        <begin position="274"/>
        <end position="313"/>
    </location>
</feature>
<feature type="transmembrane region" description="Helical" evidence="2">
    <location>
        <begin position="28"/>
        <end position="47"/>
    </location>
</feature>
<sequence length="313" mass="31957">MIIALLVTALLLCGCGLSTHRRLGKALLAAGLLMAFTGLAVGVQYGADGAGWVTGLDAGVASWFGTHRSYGWDVVAGVIADIGSPVATATIGLGGGLLLSLRARSVIPGFVVVSTVGGAAFAETIVKAIVVTRPVPAMLAARRLGEIEHPRWEPLKLLPTEPNSFPSGHVAGTAALVGILAVFIGAGRSRAVRTWLASLVCVTVLVVAVSRLYLGVHWLTDVIGGMILAALFVTLGVYACGVVQFPIRPCGPGAGAAFKACPANGGPCCRPGPNYSSSVTSQRPSPMAQSLDQSEADPADDRIGRSADPRSLG</sequence>
<feature type="transmembrane region" description="Helical" evidence="2">
    <location>
        <begin position="222"/>
        <end position="243"/>
    </location>
</feature>
<feature type="transmembrane region" description="Helical" evidence="2">
    <location>
        <begin position="106"/>
        <end position="130"/>
    </location>
</feature>
<dbReference type="PANTHER" id="PTHR14969">
    <property type="entry name" value="SPHINGOSINE-1-PHOSPHATE PHOSPHOHYDROLASE"/>
    <property type="match status" value="1"/>
</dbReference>
<protein>
    <submittedName>
        <fullName evidence="4">Phosphatase PAP2 family protein</fullName>
    </submittedName>
</protein>
<dbReference type="CDD" id="cd03392">
    <property type="entry name" value="PAP2_like_2"/>
    <property type="match status" value="1"/>
</dbReference>
<dbReference type="Proteomes" id="UP000320095">
    <property type="component" value="Unassembled WGS sequence"/>
</dbReference>
<feature type="transmembrane region" description="Helical" evidence="2">
    <location>
        <begin position="194"/>
        <end position="216"/>
    </location>
</feature>
<evidence type="ECO:0000259" key="3">
    <source>
        <dbReference type="SMART" id="SM00014"/>
    </source>
</evidence>
<dbReference type="Pfam" id="PF01569">
    <property type="entry name" value="PAP2"/>
    <property type="match status" value="1"/>
</dbReference>
<dbReference type="OrthoDB" id="5289372at2"/>
<feature type="domain" description="Phosphatidic acid phosphatase type 2/haloperoxidase" evidence="3">
    <location>
        <begin position="116"/>
        <end position="237"/>
    </location>
</feature>
<dbReference type="SUPFAM" id="SSF48317">
    <property type="entry name" value="Acid phosphatase/Vanadium-dependent haloperoxidase"/>
    <property type="match status" value="1"/>
</dbReference>
<gene>
    <name evidence="4" type="ORF">EAH80_10055</name>
</gene>
<evidence type="ECO:0000256" key="2">
    <source>
        <dbReference type="SAM" id="Phobius"/>
    </source>
</evidence>
<feature type="transmembrane region" description="Helical" evidence="2">
    <location>
        <begin position="168"/>
        <end position="187"/>
    </location>
</feature>
<dbReference type="InterPro" id="IPR000326">
    <property type="entry name" value="PAP2/HPO"/>
</dbReference>